<dbReference type="EMBL" id="JBHUEA010000009">
    <property type="protein sequence ID" value="MFD1721353.1"/>
    <property type="molecule type" value="Genomic_DNA"/>
</dbReference>
<feature type="compositionally biased region" description="Basic and acidic residues" evidence="1">
    <location>
        <begin position="133"/>
        <end position="144"/>
    </location>
</feature>
<dbReference type="InterPro" id="IPR001173">
    <property type="entry name" value="Glyco_trans_2-like"/>
</dbReference>
<accession>A0ABW4LCV1</accession>
<dbReference type="RefSeq" id="WP_377933516.1">
    <property type="nucleotide sequence ID" value="NZ_JBHUEA010000009.1"/>
</dbReference>
<feature type="domain" description="Glycosyltransferase 2-like" evidence="2">
    <location>
        <begin position="7"/>
        <end position="134"/>
    </location>
</feature>
<evidence type="ECO:0000313" key="3">
    <source>
        <dbReference type="EMBL" id="MFD1721353.1"/>
    </source>
</evidence>
<protein>
    <submittedName>
        <fullName evidence="3">Glycosyltransferase family 2 protein</fullName>
    </submittedName>
</protein>
<proteinExistence type="predicted"/>
<comment type="caution">
    <text evidence="3">The sequence shown here is derived from an EMBL/GenBank/DDBJ whole genome shotgun (WGS) entry which is preliminary data.</text>
</comment>
<evidence type="ECO:0000256" key="1">
    <source>
        <dbReference type="SAM" id="MobiDB-lite"/>
    </source>
</evidence>
<dbReference type="SUPFAM" id="SSF53448">
    <property type="entry name" value="Nucleotide-diphospho-sugar transferases"/>
    <property type="match status" value="1"/>
</dbReference>
<dbReference type="Gene3D" id="3.90.550.10">
    <property type="entry name" value="Spore Coat Polysaccharide Biosynthesis Protein SpsA, Chain A"/>
    <property type="match status" value="1"/>
</dbReference>
<dbReference type="Proteomes" id="UP001597347">
    <property type="component" value="Unassembled WGS sequence"/>
</dbReference>
<dbReference type="InterPro" id="IPR029044">
    <property type="entry name" value="Nucleotide-diphossugar_trans"/>
</dbReference>
<evidence type="ECO:0000259" key="2">
    <source>
        <dbReference type="Pfam" id="PF00535"/>
    </source>
</evidence>
<dbReference type="PANTHER" id="PTHR43685">
    <property type="entry name" value="GLYCOSYLTRANSFERASE"/>
    <property type="match status" value="1"/>
</dbReference>
<dbReference type="PANTHER" id="PTHR43685:SF2">
    <property type="entry name" value="GLYCOSYLTRANSFERASE 2-LIKE DOMAIN-CONTAINING PROTEIN"/>
    <property type="match status" value="1"/>
</dbReference>
<gene>
    <name evidence="3" type="ORF">ACFSBI_07300</name>
</gene>
<name>A0ABW4LCV1_9MICO</name>
<dbReference type="CDD" id="cd00761">
    <property type="entry name" value="Glyco_tranf_GTA_type"/>
    <property type="match status" value="1"/>
</dbReference>
<feature type="region of interest" description="Disordered" evidence="1">
    <location>
        <begin position="130"/>
        <end position="151"/>
    </location>
</feature>
<evidence type="ECO:0000313" key="4">
    <source>
        <dbReference type="Proteomes" id="UP001597347"/>
    </source>
</evidence>
<organism evidence="3 4">
    <name type="scientific">Amnibacterium endophyticum</name>
    <dbReference type="NCBI Taxonomy" id="2109337"/>
    <lineage>
        <taxon>Bacteria</taxon>
        <taxon>Bacillati</taxon>
        <taxon>Actinomycetota</taxon>
        <taxon>Actinomycetes</taxon>
        <taxon>Micrococcales</taxon>
        <taxon>Microbacteriaceae</taxon>
        <taxon>Amnibacterium</taxon>
    </lineage>
</organism>
<dbReference type="Pfam" id="PF00535">
    <property type="entry name" value="Glycos_transf_2"/>
    <property type="match status" value="1"/>
</dbReference>
<reference evidence="4" key="1">
    <citation type="journal article" date="2019" name="Int. J. Syst. Evol. Microbiol.">
        <title>The Global Catalogue of Microorganisms (GCM) 10K type strain sequencing project: providing services to taxonomists for standard genome sequencing and annotation.</title>
        <authorList>
            <consortium name="The Broad Institute Genomics Platform"/>
            <consortium name="The Broad Institute Genome Sequencing Center for Infectious Disease"/>
            <person name="Wu L."/>
            <person name="Ma J."/>
        </authorList>
    </citation>
    <scope>NUCLEOTIDE SEQUENCE [LARGE SCALE GENOMIC DNA]</scope>
    <source>
        <strain evidence="4">CGMCC 1.12471</strain>
    </source>
</reference>
<keyword evidence="4" id="KW-1185">Reference proteome</keyword>
<dbReference type="InterPro" id="IPR050834">
    <property type="entry name" value="Glycosyltransf_2"/>
</dbReference>
<sequence length="318" mass="35237">MPATTLSVIVPCRDAARHLPVALAAAQRNDDEGTEWLLVDDGSTDATPRLLAAFRPMRGRVRVLTMPEPSGVVAARAAALREAAGRYVTFVDADDWLAPGHLPAMVAAIRRLDVDFVRCDHLQVTGTRRSLRRVPEGRRDRPLPAHEGIGTRPGTLSAVDAPNLWAGVYDRRLADRGLLDVDPAIRTAEDRMTIWRLHLHADRFAVVDAPGYRYRREVAGSLTAIGDERQLHFFDAYEAVGRDLDADPALERFRPKLVRCVVDLVAHHEVSRARLHPLVHRRFRARARATLRGLPAPLVRQAVATLVPERVAALRGLA</sequence>